<accession>A0A286H1G2</accession>
<dbReference type="Pfam" id="PF01814">
    <property type="entry name" value="Hemerythrin"/>
    <property type="match status" value="1"/>
</dbReference>
<evidence type="ECO:0000256" key="4">
    <source>
        <dbReference type="ARBA" id="ARBA00023004"/>
    </source>
</evidence>
<dbReference type="NCBIfam" id="TIGR02481">
    <property type="entry name" value="hemeryth_dom"/>
    <property type="match status" value="1"/>
</dbReference>
<evidence type="ECO:0000256" key="1">
    <source>
        <dbReference type="ARBA" id="ARBA00010587"/>
    </source>
</evidence>
<keyword evidence="2" id="KW-0813">Transport</keyword>
<dbReference type="Gene3D" id="1.20.120.50">
    <property type="entry name" value="Hemerythrin-like"/>
    <property type="match status" value="1"/>
</dbReference>
<dbReference type="RefSeq" id="WP_176525328.1">
    <property type="nucleotide sequence ID" value="NZ_OCNJ01000020.1"/>
</dbReference>
<dbReference type="InterPro" id="IPR012312">
    <property type="entry name" value="Hemerythrin-like"/>
</dbReference>
<dbReference type="EMBL" id="OCNJ01000020">
    <property type="protein sequence ID" value="SOE01581.1"/>
    <property type="molecule type" value="Genomic_DNA"/>
</dbReference>
<dbReference type="AlphaFoldDB" id="A0A286H1G2"/>
<keyword evidence="3" id="KW-0479">Metal-binding</keyword>
<protein>
    <submittedName>
        <fullName evidence="6">Hemerythrin/pilus assembly protein FimV</fullName>
    </submittedName>
</protein>
<reference evidence="6 7" key="1">
    <citation type="submission" date="2017-09" db="EMBL/GenBank/DDBJ databases">
        <authorList>
            <person name="Ehlers B."/>
            <person name="Leendertz F.H."/>
        </authorList>
    </citation>
    <scope>NUCLEOTIDE SEQUENCE [LARGE SCALE GENOMIC DNA]</scope>
    <source>
        <strain evidence="6 7">USBA 140</strain>
    </source>
</reference>
<dbReference type="NCBIfam" id="NF033749">
    <property type="entry name" value="bact_hemeryth"/>
    <property type="match status" value="1"/>
</dbReference>
<organism evidence="6 7">
    <name type="scientific">Caenispirillum bisanense</name>
    <dbReference type="NCBI Taxonomy" id="414052"/>
    <lineage>
        <taxon>Bacteria</taxon>
        <taxon>Pseudomonadati</taxon>
        <taxon>Pseudomonadota</taxon>
        <taxon>Alphaproteobacteria</taxon>
        <taxon>Rhodospirillales</taxon>
        <taxon>Novispirillaceae</taxon>
        <taxon>Caenispirillum</taxon>
    </lineage>
</organism>
<sequence>MPFMEWRDEYSVHHATLDFDHQMLINIINQLHDAIETRQDTAVIGMVIGSLKRYVETHFAREETVMRECRFPGFKAHARKHREIEATVSDILTLFQRSPQEVDSQEVLRFLKTWLVNHILKSDMKYAPFVAHEGRLPEIVD</sequence>
<evidence type="ECO:0000313" key="6">
    <source>
        <dbReference type="EMBL" id="SOE01581.1"/>
    </source>
</evidence>
<dbReference type="InterPro" id="IPR035938">
    <property type="entry name" value="Hemerythrin-like_sf"/>
</dbReference>
<keyword evidence="4" id="KW-0408">Iron</keyword>
<dbReference type="Proteomes" id="UP000219621">
    <property type="component" value="Unassembled WGS sequence"/>
</dbReference>
<dbReference type="PANTHER" id="PTHR37164">
    <property type="entry name" value="BACTERIOHEMERYTHRIN"/>
    <property type="match status" value="1"/>
</dbReference>
<feature type="domain" description="Hemerythrin-like" evidence="5">
    <location>
        <begin position="15"/>
        <end position="129"/>
    </location>
</feature>
<dbReference type="SUPFAM" id="SSF47188">
    <property type="entry name" value="Hemerythrin-like"/>
    <property type="match status" value="1"/>
</dbReference>
<proteinExistence type="inferred from homology"/>
<evidence type="ECO:0000313" key="7">
    <source>
        <dbReference type="Proteomes" id="UP000219621"/>
    </source>
</evidence>
<dbReference type="InterPro" id="IPR050669">
    <property type="entry name" value="Hemerythrin"/>
</dbReference>
<dbReference type="CDD" id="cd12107">
    <property type="entry name" value="Hemerythrin"/>
    <property type="match status" value="1"/>
</dbReference>
<evidence type="ECO:0000259" key="5">
    <source>
        <dbReference type="Pfam" id="PF01814"/>
    </source>
</evidence>
<evidence type="ECO:0000256" key="2">
    <source>
        <dbReference type="ARBA" id="ARBA00022621"/>
    </source>
</evidence>
<dbReference type="GO" id="GO:0005344">
    <property type="term" value="F:oxygen carrier activity"/>
    <property type="evidence" value="ECO:0007669"/>
    <property type="project" value="UniProtKB-KW"/>
</dbReference>
<dbReference type="GO" id="GO:0046872">
    <property type="term" value="F:metal ion binding"/>
    <property type="evidence" value="ECO:0007669"/>
    <property type="project" value="UniProtKB-KW"/>
</dbReference>
<dbReference type="PANTHER" id="PTHR37164:SF1">
    <property type="entry name" value="BACTERIOHEMERYTHRIN"/>
    <property type="match status" value="1"/>
</dbReference>
<gene>
    <name evidence="6" type="ORF">SAMN05421508_1204</name>
</gene>
<evidence type="ECO:0000256" key="3">
    <source>
        <dbReference type="ARBA" id="ARBA00022723"/>
    </source>
</evidence>
<keyword evidence="7" id="KW-1185">Reference proteome</keyword>
<comment type="similarity">
    <text evidence="1">Belongs to the hemerythrin family.</text>
</comment>
<dbReference type="PROSITE" id="PS00550">
    <property type="entry name" value="HEMERYTHRINS"/>
    <property type="match status" value="1"/>
</dbReference>
<keyword evidence="2" id="KW-0561">Oxygen transport</keyword>
<name>A0A286H1G2_9PROT</name>
<dbReference type="InterPro" id="IPR016131">
    <property type="entry name" value="Haemerythrin_Fe_BS"/>
</dbReference>
<dbReference type="InterPro" id="IPR012827">
    <property type="entry name" value="Hemerythrin_metal-bd"/>
</dbReference>